<name>A0A4Z0BQN2_9BURK</name>
<dbReference type="InterPro" id="IPR025737">
    <property type="entry name" value="FApF"/>
</dbReference>
<reference evidence="2 3" key="1">
    <citation type="submission" date="2019-03" db="EMBL/GenBank/DDBJ databases">
        <title>Ramlibacter rhizophilus CCTCC AB2015357, whole genome shotgun sequence.</title>
        <authorList>
            <person name="Zhang X."/>
            <person name="Feng G."/>
            <person name="Zhu H."/>
        </authorList>
    </citation>
    <scope>NUCLEOTIDE SEQUENCE [LARGE SCALE GENOMIC DNA]</scope>
    <source>
        <strain evidence="2 3">CCTCC AB2015357</strain>
    </source>
</reference>
<keyword evidence="3" id="KW-1185">Reference proteome</keyword>
<comment type="caution">
    <text evidence="2">The sequence shown here is derived from an EMBL/GenBank/DDBJ whole genome shotgun (WGS) entry which is preliminary data.</text>
</comment>
<evidence type="ECO:0000256" key="1">
    <source>
        <dbReference type="SAM" id="SignalP"/>
    </source>
</evidence>
<organism evidence="2 3">
    <name type="scientific">Ramlibacter rhizophilus</name>
    <dbReference type="NCBI Taxonomy" id="1781167"/>
    <lineage>
        <taxon>Bacteria</taxon>
        <taxon>Pseudomonadati</taxon>
        <taxon>Pseudomonadota</taxon>
        <taxon>Betaproteobacteria</taxon>
        <taxon>Burkholderiales</taxon>
        <taxon>Comamonadaceae</taxon>
        <taxon>Ramlibacter</taxon>
    </lineage>
</organism>
<evidence type="ECO:0000313" key="3">
    <source>
        <dbReference type="Proteomes" id="UP000297564"/>
    </source>
</evidence>
<gene>
    <name evidence="2" type="ORF">EZ242_06715</name>
</gene>
<dbReference type="AlphaFoldDB" id="A0A4Z0BQN2"/>
<dbReference type="Proteomes" id="UP000297564">
    <property type="component" value="Unassembled WGS sequence"/>
</dbReference>
<sequence length="362" mass="38056">MATVPTTWITTALFLLGGAPVAQGAEAFQIRYNLAGSLGQDLFAPVPAAGWVGSLTHTHGRVHEVTGDGGGPPSVQVPGGVAPVTSLPPALRPSYGASLARLQGTGSLRQWNLGLARLSELQGGSRWALGLSLPYATRQQNYRVQAATPALNWSPAVPPAARAAATPLFQAGYQAAIAALGGGESGEVSGFGDLELSAAWLHTGERMRLGAGATLVLPTGKYDAARGVDVGFGNFYTLRPAVQAQWEIGPRTAAAARFVLGLNTRNEDNDLRSGNWAALELAAGQRTDFGVFGVLLLHARQVQDDRNNPFGASRYRTNNAGVFYTVRLPAPELSVSLQHTVSVSSQNAKHGRFTQLRLAKAF</sequence>
<dbReference type="OrthoDB" id="8639774at2"/>
<dbReference type="RefSeq" id="WP_135284379.1">
    <property type="nucleotide sequence ID" value="NZ_SMLL01000003.1"/>
</dbReference>
<dbReference type="EMBL" id="SMLL01000003">
    <property type="protein sequence ID" value="TFZ01082.1"/>
    <property type="molecule type" value="Genomic_DNA"/>
</dbReference>
<feature type="signal peptide" evidence="1">
    <location>
        <begin position="1"/>
        <end position="24"/>
    </location>
</feature>
<protein>
    <submittedName>
        <fullName evidence="2">Transporter</fullName>
    </submittedName>
</protein>
<accession>A0A4Z0BQN2</accession>
<dbReference type="Pfam" id="PF13557">
    <property type="entry name" value="Phenol_MetA_deg"/>
    <property type="match status" value="1"/>
</dbReference>
<proteinExistence type="predicted"/>
<feature type="chain" id="PRO_5021472207" evidence="1">
    <location>
        <begin position="25"/>
        <end position="362"/>
    </location>
</feature>
<keyword evidence="1" id="KW-0732">Signal</keyword>
<evidence type="ECO:0000313" key="2">
    <source>
        <dbReference type="EMBL" id="TFZ01082.1"/>
    </source>
</evidence>